<protein>
    <submittedName>
        <fullName evidence="3">Reduced coenzyme F420:NADP oxidoreductase</fullName>
    </submittedName>
</protein>
<gene>
    <name evidence="3" type="ORF">C7452_1099</name>
</gene>
<comment type="caution">
    <text evidence="3">The sequence shown here is derived from an EMBL/GenBank/DDBJ whole genome shotgun (WGS) entry which is preliminary data.</text>
</comment>
<reference evidence="3 4" key="1">
    <citation type="submission" date="2018-07" db="EMBL/GenBank/DDBJ databases">
        <title>Genomic Encyclopedia of Type Strains, Phase IV (KMG-IV): sequencing the most valuable type-strain genomes for metagenomic binning, comparative biology and taxonomic classification.</title>
        <authorList>
            <person name="Goeker M."/>
        </authorList>
    </citation>
    <scope>NUCLEOTIDE SEQUENCE [LARGE SCALE GENOMIC DNA]</scope>
    <source>
        <strain evidence="3 4">DSM 7466</strain>
    </source>
</reference>
<dbReference type="GO" id="GO:0006740">
    <property type="term" value="P:NADPH regeneration"/>
    <property type="evidence" value="ECO:0007669"/>
    <property type="project" value="InterPro"/>
</dbReference>
<dbReference type="GO" id="GO:0005886">
    <property type="term" value="C:plasma membrane"/>
    <property type="evidence" value="ECO:0007669"/>
    <property type="project" value="TreeGrafter"/>
</dbReference>
<dbReference type="SUPFAM" id="SSF51735">
    <property type="entry name" value="NAD(P)-binding Rossmann-fold domains"/>
    <property type="match status" value="1"/>
</dbReference>
<dbReference type="GO" id="GO:0052851">
    <property type="term" value="F:ferric-chelate reductase (NADPH) activity"/>
    <property type="evidence" value="ECO:0007669"/>
    <property type="project" value="TreeGrafter"/>
</dbReference>
<dbReference type="GeneID" id="82296722"/>
<dbReference type="EMBL" id="QREL01000001">
    <property type="protein sequence ID" value="REE29066.1"/>
    <property type="molecule type" value="Genomic_DNA"/>
</dbReference>
<dbReference type="GO" id="GO:0070967">
    <property type="term" value="F:coenzyme F420 binding"/>
    <property type="evidence" value="ECO:0007669"/>
    <property type="project" value="InterPro"/>
</dbReference>
<dbReference type="PANTHER" id="PTHR14239">
    <property type="entry name" value="DUDULIN-RELATED"/>
    <property type="match status" value="1"/>
</dbReference>
<dbReference type="NCBIfam" id="TIGR01915">
    <property type="entry name" value="npdG"/>
    <property type="match status" value="1"/>
</dbReference>
<dbReference type="GO" id="GO:0015677">
    <property type="term" value="P:copper ion import"/>
    <property type="evidence" value="ECO:0007669"/>
    <property type="project" value="TreeGrafter"/>
</dbReference>
<dbReference type="AlphaFoldDB" id="A0A371NGM1"/>
<evidence type="ECO:0000259" key="2">
    <source>
        <dbReference type="Pfam" id="PF03807"/>
    </source>
</evidence>
<accession>A0A371NGM1</accession>
<dbReference type="InterPro" id="IPR010185">
    <property type="entry name" value="NpdG"/>
</dbReference>
<dbReference type="InterPro" id="IPR028939">
    <property type="entry name" value="P5C_Rdtase_cat_N"/>
</dbReference>
<dbReference type="Pfam" id="PF03807">
    <property type="entry name" value="F420_oxidored"/>
    <property type="match status" value="1"/>
</dbReference>
<dbReference type="InterPro" id="IPR051267">
    <property type="entry name" value="STEAP_metalloreductase"/>
</dbReference>
<dbReference type="GO" id="GO:0016651">
    <property type="term" value="F:oxidoreductase activity, acting on NAD(P)H"/>
    <property type="evidence" value="ECO:0007669"/>
    <property type="project" value="InterPro"/>
</dbReference>
<sequence>MKIAVIGGTGDQGLGLALRFAVAGEEVIIGSRDAEKASKAASKVLEIAGRDDISVEGATNPDAAASADVVVLTVPLQAQMVTLASIRDQVRDKVLIDATVPIDSCIGGSAVRYIDLWEGSAAERAARFLREQGTRVAAAFNNISASALLEVSEPVDCDCLVASDHRDALEVAAELAEKIDGVRAIECGGLENARIIEKITPLLINLNIRNRVRNAGIRITNLPEQE</sequence>
<organism evidence="3 4">
    <name type="scientific">Methanothermobacter defluvii</name>
    <dbReference type="NCBI Taxonomy" id="49339"/>
    <lineage>
        <taxon>Archaea</taxon>
        <taxon>Methanobacteriati</taxon>
        <taxon>Methanobacteriota</taxon>
        <taxon>Methanomada group</taxon>
        <taxon>Methanobacteria</taxon>
        <taxon>Methanobacteriales</taxon>
        <taxon>Methanobacteriaceae</taxon>
        <taxon>Methanothermobacter</taxon>
    </lineage>
</organism>
<dbReference type="Gene3D" id="3.40.50.720">
    <property type="entry name" value="NAD(P)-binding Rossmann-like Domain"/>
    <property type="match status" value="1"/>
</dbReference>
<evidence type="ECO:0000256" key="1">
    <source>
        <dbReference type="ARBA" id="ARBA00023002"/>
    </source>
</evidence>
<evidence type="ECO:0000313" key="4">
    <source>
        <dbReference type="Proteomes" id="UP000256864"/>
    </source>
</evidence>
<dbReference type="InterPro" id="IPR036291">
    <property type="entry name" value="NAD(P)-bd_dom_sf"/>
</dbReference>
<dbReference type="GO" id="GO:0008823">
    <property type="term" value="F:cupric reductase (NADH) activity"/>
    <property type="evidence" value="ECO:0007669"/>
    <property type="project" value="TreeGrafter"/>
</dbReference>
<dbReference type="GO" id="GO:0050661">
    <property type="term" value="F:NADP binding"/>
    <property type="evidence" value="ECO:0007669"/>
    <property type="project" value="InterPro"/>
</dbReference>
<keyword evidence="1" id="KW-0560">Oxidoreductase</keyword>
<proteinExistence type="predicted"/>
<name>A0A371NGM1_9EURY</name>
<keyword evidence="4" id="KW-1185">Reference proteome</keyword>
<dbReference type="PANTHER" id="PTHR14239:SF0">
    <property type="entry name" value="F420-DEPENDENT NADP REDUCTASE"/>
    <property type="match status" value="1"/>
</dbReference>
<dbReference type="RefSeq" id="WP_048060779.1">
    <property type="nucleotide sequence ID" value="NZ_QREL01000001.1"/>
</dbReference>
<feature type="domain" description="Pyrroline-5-carboxylate reductase catalytic N-terminal" evidence="2">
    <location>
        <begin position="2"/>
        <end position="101"/>
    </location>
</feature>
<dbReference type="Proteomes" id="UP000256864">
    <property type="component" value="Unassembled WGS sequence"/>
</dbReference>
<evidence type="ECO:0000313" key="3">
    <source>
        <dbReference type="EMBL" id="REE29066.1"/>
    </source>
</evidence>